<organism evidence="4 5">
    <name type="scientific">Gymnopilus dilepis</name>
    <dbReference type="NCBI Taxonomy" id="231916"/>
    <lineage>
        <taxon>Eukaryota</taxon>
        <taxon>Fungi</taxon>
        <taxon>Dikarya</taxon>
        <taxon>Basidiomycota</taxon>
        <taxon>Agaricomycotina</taxon>
        <taxon>Agaricomycetes</taxon>
        <taxon>Agaricomycetidae</taxon>
        <taxon>Agaricales</taxon>
        <taxon>Agaricineae</taxon>
        <taxon>Hymenogastraceae</taxon>
        <taxon>Gymnopilus</taxon>
    </lineage>
</organism>
<dbReference type="OrthoDB" id="5967843at2759"/>
<dbReference type="Proteomes" id="UP000284706">
    <property type="component" value="Unassembled WGS sequence"/>
</dbReference>
<dbReference type="PANTHER" id="PTHR10039">
    <property type="entry name" value="AMELOGENIN"/>
    <property type="match status" value="1"/>
</dbReference>
<evidence type="ECO:0000313" key="5">
    <source>
        <dbReference type="Proteomes" id="UP000284706"/>
    </source>
</evidence>
<dbReference type="InterPro" id="IPR027417">
    <property type="entry name" value="P-loop_NTPase"/>
</dbReference>
<feature type="domain" description="Nephrocystin 3-like N-terminal" evidence="3">
    <location>
        <begin position="135"/>
        <end position="301"/>
    </location>
</feature>
<reference evidence="4 5" key="1">
    <citation type="journal article" date="2018" name="Evol. Lett.">
        <title>Horizontal gene cluster transfer increased hallucinogenic mushroom diversity.</title>
        <authorList>
            <person name="Reynolds H.T."/>
            <person name="Vijayakumar V."/>
            <person name="Gluck-Thaler E."/>
            <person name="Korotkin H.B."/>
            <person name="Matheny P.B."/>
            <person name="Slot J.C."/>
        </authorList>
    </citation>
    <scope>NUCLEOTIDE SEQUENCE [LARGE SCALE GENOMIC DNA]</scope>
    <source>
        <strain evidence="4 5">SRW20</strain>
    </source>
</reference>
<dbReference type="SUPFAM" id="SSF52540">
    <property type="entry name" value="P-loop containing nucleoside triphosphate hydrolases"/>
    <property type="match status" value="1"/>
</dbReference>
<evidence type="ECO:0000313" key="4">
    <source>
        <dbReference type="EMBL" id="PPQ74806.1"/>
    </source>
</evidence>
<name>A0A409W8G8_9AGAR</name>
<sequence>MLPRNPLKRTHLASINTSPLDTVTDDFDEPVSKKRHVSPHIALSTTNTTGDTSDSNPAGSDGYFAGISSSIIGGRNNINYMLSGHAQINTLHTQPGIPESLRQVIVPSASHNSGARGDPPRCHPNTRVAVQEKIMNWIRGLDPETKDSAVMWLYGPAGSGKTAIAQSMAEALHELKMLLGSFFFGRLDSSRNHSGSLVATIAYQIALRLSGEVSDRIFSVVDRDPHVFQLSLKEQINLLLVEPLQPLVESGYFDHDHAARVVVIDGLDECVERGQQVDILQSISSSLLKWNLPIRFLIASRPEHDIKQAFGLNPLKAVSVQLALHDDYDANEDIELFLSDQFKEIMETHPFIWGIPPDWPTQSAIRTLVFKASGQFIYASTVVKYVKSIRHRPDERLKAVLDLHPSEHHADLPFAELDSLYTHVFSSVEQREKVFLFLSMSILSLRHEMDLDIPTMEDIFSLRRGEYRLLFQDLGSIVDLDSRFFLRFHHASVPDYLLDKMRSREFHIDAVEEHPRLACVLIHYLRRIEPELVHDKKPIQSNGIQSIIFLFRELLLTNPLKVLAYHIKHASPEAGSDLEREISEFDFTKFFQADFSSSWIHEIPYCLDCIKNSRLEKAAALYVLQHAKFVRYIRQRLEAYCLNPSLAFILALFHETEADYFLNRNSPRNCTLRLDIAPAEPHPDPSYDEIIDRLAREMFWHGEWAAPMLYILLEVLFDPFQDARAHVNDGQHQVALKSSVPRLALLRLQGHLKAVLRSRPESLVRLGRLVMLLHRGVVKGKEHMFNKIMNAIRRRSPVHSNTGQEGSRKHVRRGIVDRVCSK</sequence>
<keyword evidence="5" id="KW-1185">Reference proteome</keyword>
<dbReference type="EMBL" id="NHYE01005312">
    <property type="protein sequence ID" value="PPQ74806.1"/>
    <property type="molecule type" value="Genomic_DNA"/>
</dbReference>
<keyword evidence="1" id="KW-0677">Repeat</keyword>
<evidence type="ECO:0000256" key="1">
    <source>
        <dbReference type="ARBA" id="ARBA00022737"/>
    </source>
</evidence>
<dbReference type="InterPro" id="IPR056884">
    <property type="entry name" value="NPHP3-like_N"/>
</dbReference>
<feature type="compositionally biased region" description="Low complexity" evidence="2">
    <location>
        <begin position="44"/>
        <end position="56"/>
    </location>
</feature>
<protein>
    <recommendedName>
        <fullName evidence="3">Nephrocystin 3-like N-terminal domain-containing protein</fullName>
    </recommendedName>
</protein>
<proteinExistence type="predicted"/>
<feature type="region of interest" description="Disordered" evidence="2">
    <location>
        <begin position="18"/>
        <end position="57"/>
    </location>
</feature>
<dbReference type="InParanoid" id="A0A409W8G8"/>
<dbReference type="AlphaFoldDB" id="A0A409W8G8"/>
<gene>
    <name evidence="4" type="ORF">CVT26_004873</name>
</gene>
<accession>A0A409W8G8</accession>
<dbReference type="Pfam" id="PF24883">
    <property type="entry name" value="NPHP3_N"/>
    <property type="match status" value="1"/>
</dbReference>
<evidence type="ECO:0000259" key="3">
    <source>
        <dbReference type="Pfam" id="PF24883"/>
    </source>
</evidence>
<dbReference type="PANTHER" id="PTHR10039:SF14">
    <property type="entry name" value="NACHT DOMAIN-CONTAINING PROTEIN"/>
    <property type="match status" value="1"/>
</dbReference>
<dbReference type="Gene3D" id="3.40.50.300">
    <property type="entry name" value="P-loop containing nucleotide triphosphate hydrolases"/>
    <property type="match status" value="1"/>
</dbReference>
<feature type="region of interest" description="Disordered" evidence="2">
    <location>
        <begin position="796"/>
        <end position="822"/>
    </location>
</feature>
<comment type="caution">
    <text evidence="4">The sequence shown here is derived from an EMBL/GenBank/DDBJ whole genome shotgun (WGS) entry which is preliminary data.</text>
</comment>
<evidence type="ECO:0000256" key="2">
    <source>
        <dbReference type="SAM" id="MobiDB-lite"/>
    </source>
</evidence>